<gene>
    <name evidence="2" type="ORF">V5799_029815</name>
</gene>
<organism evidence="2 3">
    <name type="scientific">Amblyomma americanum</name>
    <name type="common">Lone star tick</name>
    <dbReference type="NCBI Taxonomy" id="6943"/>
    <lineage>
        <taxon>Eukaryota</taxon>
        <taxon>Metazoa</taxon>
        <taxon>Ecdysozoa</taxon>
        <taxon>Arthropoda</taxon>
        <taxon>Chelicerata</taxon>
        <taxon>Arachnida</taxon>
        <taxon>Acari</taxon>
        <taxon>Parasitiformes</taxon>
        <taxon>Ixodida</taxon>
        <taxon>Ixodoidea</taxon>
        <taxon>Ixodidae</taxon>
        <taxon>Amblyomminae</taxon>
        <taxon>Amblyomma</taxon>
    </lineage>
</organism>
<protein>
    <submittedName>
        <fullName evidence="2">Uncharacterized protein</fullName>
    </submittedName>
</protein>
<feature type="region of interest" description="Disordered" evidence="1">
    <location>
        <begin position="1"/>
        <end position="64"/>
    </location>
</feature>
<dbReference type="Proteomes" id="UP001321473">
    <property type="component" value="Unassembled WGS sequence"/>
</dbReference>
<reference evidence="2 3" key="1">
    <citation type="journal article" date="2023" name="Arcadia Sci">
        <title>De novo assembly of a long-read Amblyomma americanum tick genome.</title>
        <authorList>
            <person name="Chou S."/>
            <person name="Poskanzer K.E."/>
            <person name="Rollins M."/>
            <person name="Thuy-Boun P.S."/>
        </authorList>
    </citation>
    <scope>NUCLEOTIDE SEQUENCE [LARGE SCALE GENOMIC DNA]</scope>
    <source>
        <strain evidence="2">F_SG_1</strain>
        <tissue evidence="2">Salivary glands</tissue>
    </source>
</reference>
<feature type="compositionally biased region" description="Polar residues" evidence="1">
    <location>
        <begin position="34"/>
        <end position="47"/>
    </location>
</feature>
<proteinExistence type="predicted"/>
<comment type="caution">
    <text evidence="2">The sequence shown here is derived from an EMBL/GenBank/DDBJ whole genome shotgun (WGS) entry which is preliminary data.</text>
</comment>
<dbReference type="EMBL" id="JARKHS020012524">
    <property type="protein sequence ID" value="KAK8776836.1"/>
    <property type="molecule type" value="Genomic_DNA"/>
</dbReference>
<evidence type="ECO:0000313" key="3">
    <source>
        <dbReference type="Proteomes" id="UP001321473"/>
    </source>
</evidence>
<sequence>MRRSSSSRSLRRASSPLPLLSGPNAPRRGRLRRTTSTPSLCFQSWSLSEVPRSPTTPPTSPFRQHDTAALLSDIGEAVDASGLLSHEQGFSDWDPDLPSRSAQVELHAEGSTQTERLSCPKDVELLHSERQQENQQPGSRPGRI</sequence>
<feature type="compositionally biased region" description="Basic residues" evidence="1">
    <location>
        <begin position="1"/>
        <end position="11"/>
    </location>
</feature>
<evidence type="ECO:0000313" key="2">
    <source>
        <dbReference type="EMBL" id="KAK8776836.1"/>
    </source>
</evidence>
<feature type="compositionally biased region" description="Basic and acidic residues" evidence="1">
    <location>
        <begin position="118"/>
        <end position="132"/>
    </location>
</feature>
<feature type="region of interest" description="Disordered" evidence="1">
    <location>
        <begin position="104"/>
        <end position="144"/>
    </location>
</feature>
<name>A0AAQ4EQ04_AMBAM</name>
<keyword evidence="3" id="KW-1185">Reference proteome</keyword>
<feature type="compositionally biased region" description="Low complexity" evidence="1">
    <location>
        <begin position="12"/>
        <end position="21"/>
    </location>
</feature>
<dbReference type="AlphaFoldDB" id="A0AAQ4EQ04"/>
<accession>A0AAQ4EQ04</accession>
<evidence type="ECO:0000256" key="1">
    <source>
        <dbReference type="SAM" id="MobiDB-lite"/>
    </source>
</evidence>